<evidence type="ECO:0008006" key="3">
    <source>
        <dbReference type="Google" id="ProtNLM"/>
    </source>
</evidence>
<evidence type="ECO:0000313" key="2">
    <source>
        <dbReference type="Proteomes" id="UP000186364"/>
    </source>
</evidence>
<dbReference type="InterPro" id="IPR034756">
    <property type="entry name" value="T2SSM_b"/>
</dbReference>
<dbReference type="NCBIfam" id="NF040576">
    <property type="entry name" value="T2SS_GspM_XpsM"/>
    <property type="match status" value="1"/>
</dbReference>
<evidence type="ECO:0000313" key="1">
    <source>
        <dbReference type="EMBL" id="OLP57739.1"/>
    </source>
</evidence>
<reference evidence="1 2" key="1">
    <citation type="submission" date="2016-09" db="EMBL/GenBank/DDBJ databases">
        <title>Rhizobium sp. nov., a novel species isolated from the rice rhizosphere.</title>
        <authorList>
            <person name="Zhao J."/>
            <person name="Zhang X."/>
        </authorList>
    </citation>
    <scope>NUCLEOTIDE SEQUENCE [LARGE SCALE GENOMIC DNA]</scope>
    <source>
        <strain evidence="1 2">1.7048</strain>
    </source>
</reference>
<dbReference type="Pfam" id="PF10741">
    <property type="entry name" value="T2SSM_b"/>
    <property type="match status" value="1"/>
</dbReference>
<dbReference type="Proteomes" id="UP000186364">
    <property type="component" value="Unassembled WGS sequence"/>
</dbReference>
<gene>
    <name evidence="1" type="ORF">BJF93_12790</name>
</gene>
<proteinExistence type="predicted"/>
<protein>
    <recommendedName>
        <fullName evidence="3">General secretion pathway protein GspM</fullName>
    </recommendedName>
</protein>
<organism evidence="1 2">
    <name type="scientific">Xaviernesmea oryzae</name>
    <dbReference type="NCBI Taxonomy" id="464029"/>
    <lineage>
        <taxon>Bacteria</taxon>
        <taxon>Pseudomonadati</taxon>
        <taxon>Pseudomonadota</taxon>
        <taxon>Alphaproteobacteria</taxon>
        <taxon>Hyphomicrobiales</taxon>
        <taxon>Rhizobiaceae</taxon>
        <taxon>Rhizobium/Agrobacterium group</taxon>
        <taxon>Xaviernesmea</taxon>
    </lineage>
</organism>
<accession>A0A1Q9AQT5</accession>
<name>A0A1Q9AQT5_9HYPH</name>
<dbReference type="OrthoDB" id="8116023at2"/>
<keyword evidence="2" id="KW-1185">Reference proteome</keyword>
<dbReference type="RefSeq" id="WP_075629644.1">
    <property type="nucleotide sequence ID" value="NZ_FOAM01000018.1"/>
</dbReference>
<sequence length="196" mass="20341">MSAATHAAWRPLPSVALLLAVLLVGTGLLATDLLAIRVSGDEIAAREGLADSLQRAIDKTLAAAAPAKSAPEGSGAVLPGESPTIAAAALQGAVIDIVQNRGAEVLSTEPNAEGRADNEIENAQATGAGLRPIRLDVTFDARIEDAQAILFAIETGHPVMIVDRLQLTPARQLDGQSDSDPLLHLVMALHGYWRAP</sequence>
<comment type="caution">
    <text evidence="1">The sequence shown here is derived from an EMBL/GenBank/DDBJ whole genome shotgun (WGS) entry which is preliminary data.</text>
</comment>
<dbReference type="EMBL" id="MKIP01000059">
    <property type="protein sequence ID" value="OLP57739.1"/>
    <property type="molecule type" value="Genomic_DNA"/>
</dbReference>
<dbReference type="AlphaFoldDB" id="A0A1Q9AQT5"/>